<dbReference type="Gene3D" id="3.10.450.50">
    <property type="match status" value="2"/>
</dbReference>
<dbReference type="InterPro" id="IPR027843">
    <property type="entry name" value="DUF4440"/>
</dbReference>
<evidence type="ECO:0000313" key="2">
    <source>
        <dbReference type="EMBL" id="GAF78655.1"/>
    </source>
</evidence>
<reference evidence="2" key="1">
    <citation type="journal article" date="2014" name="Front. Microbiol.">
        <title>High frequency of phylogenetically diverse reductive dehalogenase-homologous genes in deep subseafloor sedimentary metagenomes.</title>
        <authorList>
            <person name="Kawai M."/>
            <person name="Futagami T."/>
            <person name="Toyoda A."/>
            <person name="Takaki Y."/>
            <person name="Nishi S."/>
            <person name="Hori S."/>
            <person name="Arai W."/>
            <person name="Tsubouchi T."/>
            <person name="Morono Y."/>
            <person name="Uchiyama I."/>
            <person name="Ito T."/>
            <person name="Fujiyama A."/>
            <person name="Inagaki F."/>
            <person name="Takami H."/>
        </authorList>
    </citation>
    <scope>NUCLEOTIDE SEQUENCE</scope>
    <source>
        <strain evidence="2">Expedition CK06-06</strain>
    </source>
</reference>
<dbReference type="AlphaFoldDB" id="X0TR99"/>
<dbReference type="SUPFAM" id="SSF54427">
    <property type="entry name" value="NTF2-like"/>
    <property type="match status" value="2"/>
</dbReference>
<dbReference type="Pfam" id="PF14534">
    <property type="entry name" value="DUF4440"/>
    <property type="match status" value="1"/>
</dbReference>
<organism evidence="2">
    <name type="scientific">marine sediment metagenome</name>
    <dbReference type="NCBI Taxonomy" id="412755"/>
    <lineage>
        <taxon>unclassified sequences</taxon>
        <taxon>metagenomes</taxon>
        <taxon>ecological metagenomes</taxon>
    </lineage>
</organism>
<evidence type="ECO:0000259" key="1">
    <source>
        <dbReference type="Pfam" id="PF14534"/>
    </source>
</evidence>
<sequence>ESYGNFAIEEGRYTLYAEGDQIADQGKYIVTWKKEDGQWKLHRDIWNTSNPAPMSSKNEKIVRQFMLEHFKNPTIIYEMCTDDLIVHWAWGDSTYPASEVFRILSPPTDPRLEIDDCFASGNKVGMRFRVLFDHPSGNQVIRDELLIFRMEGDRVAEAWAYFDRRYEQEQRDELDALVSKR</sequence>
<name>X0TR99_9ZZZZ</name>
<gene>
    <name evidence="2" type="ORF">S01H1_18216</name>
</gene>
<accession>X0TR99</accession>
<proteinExistence type="predicted"/>
<feature type="non-terminal residue" evidence="2">
    <location>
        <position position="1"/>
    </location>
</feature>
<dbReference type="EMBL" id="BARS01009721">
    <property type="protein sequence ID" value="GAF78655.1"/>
    <property type="molecule type" value="Genomic_DNA"/>
</dbReference>
<comment type="caution">
    <text evidence="2">The sequence shown here is derived from an EMBL/GenBank/DDBJ whole genome shotgun (WGS) entry which is preliminary data.</text>
</comment>
<dbReference type="InterPro" id="IPR032710">
    <property type="entry name" value="NTF2-like_dom_sf"/>
</dbReference>
<feature type="domain" description="DUF4440" evidence="1">
    <location>
        <begin position="3"/>
        <end position="41"/>
    </location>
</feature>
<protein>
    <recommendedName>
        <fullName evidence="1">DUF4440 domain-containing protein</fullName>
    </recommendedName>
</protein>